<feature type="domain" description="HPt" evidence="5">
    <location>
        <begin position="314"/>
        <end position="405"/>
    </location>
</feature>
<dbReference type="EMBL" id="RXZH01000011">
    <property type="protein sequence ID" value="RTZ14127.1"/>
    <property type="molecule type" value="Genomic_DNA"/>
</dbReference>
<evidence type="ECO:0000259" key="5">
    <source>
        <dbReference type="PROSITE" id="PS50894"/>
    </source>
</evidence>
<feature type="modified residue" description="Phosphohistidine" evidence="2">
    <location>
        <position position="352"/>
    </location>
</feature>
<keyword evidence="4" id="KW-1133">Transmembrane helix</keyword>
<evidence type="ECO:0000256" key="2">
    <source>
        <dbReference type="PROSITE-ProRule" id="PRU00110"/>
    </source>
</evidence>
<sequence>MVGKPLKLGWLLLGIWLFCIALIAMSYRSTSATNEQIHELGNSIQELRETLTYDAPYRSKMVDSQALNLQLIYALRLQLEANYQQNMLLPDIQQFLFTADRFIEQTQNYLNSSFELLSLIEQIRTMRVRYQDNPEISILYLKLSANVLESMFSDSNTAQTLARELDQVYVESSKLSSVDRKGLQVILAEISSVLGGYAQGQYIVDKLISHDVHTQITFQRSAFNDLLIKHVVLAGFVSFITLLAYIWLLKTATVRASFTANNNLFTVHSDESDGKQRSPSNEEEAVTMSDLRPKQDDHQPDIDFDKMLESLNQDKESVCMLLEVFVEDHTGDVERITQLLTDSPEEAERRAHSLKGVGGNLGASKLREAASQVEIAIKTDVTQVAELLDELKVCLDNAVEEARNFLKENS</sequence>
<keyword evidence="7" id="KW-1185">Reference proteome</keyword>
<dbReference type="CDD" id="cd00088">
    <property type="entry name" value="HPT"/>
    <property type="match status" value="1"/>
</dbReference>
<dbReference type="GO" id="GO:0004672">
    <property type="term" value="F:protein kinase activity"/>
    <property type="evidence" value="ECO:0007669"/>
    <property type="project" value="UniProtKB-ARBA"/>
</dbReference>
<accession>A0A3S0PM22</accession>
<keyword evidence="1" id="KW-0902">Two-component regulatory system</keyword>
<evidence type="ECO:0000313" key="7">
    <source>
        <dbReference type="Proteomes" id="UP000268973"/>
    </source>
</evidence>
<evidence type="ECO:0000256" key="4">
    <source>
        <dbReference type="SAM" id="Phobius"/>
    </source>
</evidence>
<dbReference type="Pfam" id="PF01627">
    <property type="entry name" value="Hpt"/>
    <property type="match status" value="1"/>
</dbReference>
<keyword evidence="2" id="KW-0597">Phosphoprotein</keyword>
<reference evidence="6 7" key="1">
    <citation type="submission" date="2018-12" db="EMBL/GenBank/DDBJ databases">
        <title>Vibrio sp. isolated from China Sea.</title>
        <authorList>
            <person name="Li Y."/>
        </authorList>
    </citation>
    <scope>NUCLEOTIDE SEQUENCE [LARGE SCALE GENOMIC DNA]</scope>
    <source>
        <strain evidence="6 7">BEI207</strain>
    </source>
</reference>
<comment type="caution">
    <text evidence="6">The sequence shown here is derived from an EMBL/GenBank/DDBJ whole genome shotgun (WGS) entry which is preliminary data.</text>
</comment>
<organism evidence="6 7">
    <name type="scientific">Vibrio aquaticus</name>
    <dbReference type="NCBI Taxonomy" id="2496559"/>
    <lineage>
        <taxon>Bacteria</taxon>
        <taxon>Pseudomonadati</taxon>
        <taxon>Pseudomonadota</taxon>
        <taxon>Gammaproteobacteria</taxon>
        <taxon>Vibrionales</taxon>
        <taxon>Vibrionaceae</taxon>
        <taxon>Vibrio</taxon>
    </lineage>
</organism>
<dbReference type="RefSeq" id="WP_126575692.1">
    <property type="nucleotide sequence ID" value="NZ_RXZH01000011.1"/>
</dbReference>
<proteinExistence type="predicted"/>
<dbReference type="InterPro" id="IPR036641">
    <property type="entry name" value="HPT_dom_sf"/>
</dbReference>
<dbReference type="OrthoDB" id="5913787at2"/>
<dbReference type="PROSITE" id="PS50894">
    <property type="entry name" value="HPT"/>
    <property type="match status" value="1"/>
</dbReference>
<keyword evidence="4" id="KW-0472">Membrane</keyword>
<name>A0A3S0PM22_9VIBR</name>
<dbReference type="InterPro" id="IPR008207">
    <property type="entry name" value="Sig_transdc_His_kin_Hpt_dom"/>
</dbReference>
<keyword evidence="4" id="KW-0812">Transmembrane</keyword>
<dbReference type="GO" id="GO:0000160">
    <property type="term" value="P:phosphorelay signal transduction system"/>
    <property type="evidence" value="ECO:0007669"/>
    <property type="project" value="UniProtKB-KW"/>
</dbReference>
<gene>
    <name evidence="6" type="ORF">EJ063_17985</name>
</gene>
<dbReference type="Proteomes" id="UP000268973">
    <property type="component" value="Unassembled WGS sequence"/>
</dbReference>
<dbReference type="AlphaFoldDB" id="A0A3S0PM22"/>
<feature type="region of interest" description="Disordered" evidence="3">
    <location>
        <begin position="268"/>
        <end position="299"/>
    </location>
</feature>
<evidence type="ECO:0000256" key="3">
    <source>
        <dbReference type="SAM" id="MobiDB-lite"/>
    </source>
</evidence>
<dbReference type="SUPFAM" id="SSF47226">
    <property type="entry name" value="Histidine-containing phosphotransfer domain, HPT domain"/>
    <property type="match status" value="1"/>
</dbReference>
<evidence type="ECO:0000313" key="6">
    <source>
        <dbReference type="EMBL" id="RTZ14127.1"/>
    </source>
</evidence>
<protein>
    <submittedName>
        <fullName evidence="6">Hpt domain-containing protein</fullName>
    </submittedName>
</protein>
<feature type="transmembrane region" description="Helical" evidence="4">
    <location>
        <begin position="227"/>
        <end position="248"/>
    </location>
</feature>
<dbReference type="SMART" id="SM00073">
    <property type="entry name" value="HPT"/>
    <property type="match status" value="1"/>
</dbReference>
<evidence type="ECO:0000256" key="1">
    <source>
        <dbReference type="ARBA" id="ARBA00023012"/>
    </source>
</evidence>
<dbReference type="Gene3D" id="1.20.120.160">
    <property type="entry name" value="HPT domain"/>
    <property type="match status" value="1"/>
</dbReference>